<dbReference type="PIRSF" id="PIRSF010386">
    <property type="entry name" value="RocB"/>
    <property type="match status" value="1"/>
</dbReference>
<evidence type="ECO:0000313" key="2">
    <source>
        <dbReference type="Proteomes" id="UP001290455"/>
    </source>
</evidence>
<dbReference type="RefSeq" id="WP_322448259.1">
    <property type="nucleotide sequence ID" value="NZ_JAXOFX010000018.1"/>
</dbReference>
<organism evidence="1 2">
    <name type="scientific">Robertmurraya mangrovi</name>
    <dbReference type="NCBI Taxonomy" id="3098077"/>
    <lineage>
        <taxon>Bacteria</taxon>
        <taxon>Bacillati</taxon>
        <taxon>Bacillota</taxon>
        <taxon>Bacilli</taxon>
        <taxon>Bacillales</taxon>
        <taxon>Bacillaceae</taxon>
        <taxon>Robertmurraya</taxon>
    </lineage>
</organism>
<dbReference type="Gene3D" id="3.40.630.10">
    <property type="entry name" value="Zn peptidases"/>
    <property type="match status" value="1"/>
</dbReference>
<gene>
    <name evidence="1" type="ORF">SM124_19780</name>
</gene>
<keyword evidence="2" id="KW-1185">Reference proteome</keyword>
<dbReference type="InterPro" id="IPR002933">
    <property type="entry name" value="Peptidase_M20"/>
</dbReference>
<comment type="caution">
    <text evidence="1">The sequence shown here is derived from an EMBL/GenBank/DDBJ whole genome shotgun (WGS) entry which is preliminary data.</text>
</comment>
<dbReference type="PANTHER" id="PTHR43808:SF27">
    <property type="entry name" value="PROTEIN ROCB"/>
    <property type="match status" value="1"/>
</dbReference>
<dbReference type="Pfam" id="PF01546">
    <property type="entry name" value="Peptidase_M20"/>
    <property type="match status" value="1"/>
</dbReference>
<name>A0ABU5J3I4_9BACI</name>
<proteinExistence type="predicted"/>
<sequence length="551" mass="63775">MYSELQHLTTERQVEFLTRKLIEIESYNGTKGETLKANWLFEVLQSFPYFQTNPEQVWKKNIGDELGRENVFAFIKGKEHTAETIIYFAHLDTVGTEDFGPIQSIAHKPDELQDYFSTYEGDEEVQKDAKSGDWLFGRGSLDMQSGIAVHLVNALYFTENLEELKGNILIMFNPDEESQHTGIRSALKELIRLKEHLNLEYITAINNDFISPLFDHDEMKYIYTGTAGKLLPCFYIFGREAHVGDSLTAIDPTLIGSELVREISQNFKLVEQLDDELVLPPSCLYLRDDKKSYDVQTAVSAKVYFNYFVYEKSPKAVMDDLLSISKHTCRSIEIRQADNYEKFRQTNDLPERELDFKVDVISLEDYIAYLEGLGIETKKIMNVAFNEANRDILDDRMVAFQMVEALQNADPEKRPRVILFYAPPYLPANFLQLEKERNQLLYNVIKKELSKEIGEQFKLRRYFPYLSDGSFLSFDGTDEDIQSLIANFPGMEQLFPLPLKDMTLLSIPAINFGVYGKSGHKWTERVYKPYTFEVLPKLIRNVTMNILNKMN</sequence>
<dbReference type="SUPFAM" id="SSF53187">
    <property type="entry name" value="Zn-dependent exopeptidases"/>
    <property type="match status" value="1"/>
</dbReference>
<dbReference type="PANTHER" id="PTHR43808">
    <property type="entry name" value="ACETYLORNITHINE DEACETYLASE"/>
    <property type="match status" value="1"/>
</dbReference>
<reference evidence="1 2" key="1">
    <citation type="submission" date="2023-11" db="EMBL/GenBank/DDBJ databases">
        <title>Bacillus jintuensis, isolated from a mudflat on the Beibu Gulf coast.</title>
        <authorList>
            <person name="Li M."/>
        </authorList>
    </citation>
    <scope>NUCLEOTIDE SEQUENCE [LARGE SCALE GENOMIC DNA]</scope>
    <source>
        <strain evidence="1 2">31A1R</strain>
    </source>
</reference>
<protein>
    <submittedName>
        <fullName evidence="1">M20/M25/M40 family metallo-hydrolase</fullName>
    </submittedName>
</protein>
<dbReference type="InterPro" id="IPR012166">
    <property type="entry name" value="Uncharacterised_RocB"/>
</dbReference>
<accession>A0ABU5J3I4</accession>
<dbReference type="EMBL" id="JAXOFX010000018">
    <property type="protein sequence ID" value="MDZ5473964.1"/>
    <property type="molecule type" value="Genomic_DNA"/>
</dbReference>
<dbReference type="Proteomes" id="UP001290455">
    <property type="component" value="Unassembled WGS sequence"/>
</dbReference>
<dbReference type="InterPro" id="IPR050072">
    <property type="entry name" value="Peptidase_M20A"/>
</dbReference>
<evidence type="ECO:0000313" key="1">
    <source>
        <dbReference type="EMBL" id="MDZ5473964.1"/>
    </source>
</evidence>